<dbReference type="RefSeq" id="WP_332519168.1">
    <property type="nucleotide sequence ID" value="NZ_JANRHA010000001.1"/>
</dbReference>
<accession>A0A9X4LWC1</accession>
<dbReference type="Proteomes" id="UP001152755">
    <property type="component" value="Unassembled WGS sequence"/>
</dbReference>
<gene>
    <name evidence="1" type="ORF">NVS88_03330</name>
</gene>
<dbReference type="EMBL" id="JANRHA010000001">
    <property type="protein sequence ID" value="MDG3013588.1"/>
    <property type="molecule type" value="Genomic_DNA"/>
</dbReference>
<proteinExistence type="predicted"/>
<evidence type="ECO:0000313" key="1">
    <source>
        <dbReference type="EMBL" id="MDG3013588.1"/>
    </source>
</evidence>
<dbReference type="AlphaFoldDB" id="A0A9X4LWC1"/>
<evidence type="ECO:0000313" key="2">
    <source>
        <dbReference type="Proteomes" id="UP001152755"/>
    </source>
</evidence>
<sequence>MTERRTLTFPGCQRAVDEVNLRATPLGEWLRPVWSQFNPDTNTTAVTFEVLTPEQIEAERVRRLDQARSAIRIRNFFARSPR</sequence>
<organism evidence="1 2">
    <name type="scientific">Speluncibacter jeojiensis</name>
    <dbReference type="NCBI Taxonomy" id="2710754"/>
    <lineage>
        <taxon>Bacteria</taxon>
        <taxon>Bacillati</taxon>
        <taxon>Actinomycetota</taxon>
        <taxon>Actinomycetes</taxon>
        <taxon>Mycobacteriales</taxon>
        <taxon>Speluncibacteraceae</taxon>
        <taxon>Speluncibacter</taxon>
    </lineage>
</organism>
<protein>
    <submittedName>
        <fullName evidence="1">Uncharacterized protein</fullName>
    </submittedName>
</protein>
<keyword evidence="2" id="KW-1185">Reference proteome</keyword>
<reference evidence="1" key="1">
    <citation type="submission" date="2022-08" db="EMBL/GenBank/DDBJ databases">
        <title>Genome analysis of Corynebacteriales strain.</title>
        <authorList>
            <person name="Lee S.D."/>
        </authorList>
    </citation>
    <scope>NUCLEOTIDE SEQUENCE</scope>
    <source>
        <strain evidence="1">D3-21</strain>
    </source>
</reference>
<comment type="caution">
    <text evidence="1">The sequence shown here is derived from an EMBL/GenBank/DDBJ whole genome shotgun (WGS) entry which is preliminary data.</text>
</comment>
<name>A0A9X4LWC1_9ACTN</name>